<sequence length="581" mass="66060">MFKLSFETNIGYNRKNVSRFHAHSRTGRINSRYILDYENEVFYRSASEKILEEARYNLATHVMSNGVELIIASEKGKPIGKVAVNSHPNSTTQQFYKPFTLAPSTLTNQMILTLPLVKQDTLNSPDNSFITKICLSTYTYRTTYVDKGSSKVVSKEMVISNSLTEERKDLHASNPLVREDTFSKTPELVVAMLPTTYHYYNTIDRGQTEITPIVVTSEYTIINTITNPGNLLNLLDPSKDLSRTINTTTEYDVFRKPSYVTKKNNLTQVVIRESIPAPISTHTNTIFDLILGKTTSLKRTDDLLIYSTKVLLETYTFCSSMFRSSLTEKSSNIDIKRTVCKSDPSVPTQKKNLLTHVLKNIVTNTVSSSLLNADLIVSLKSELMLKKGKNQRQTIITMATLLGGEIIQVTAMNIFEKPNTFTTSKDYFNLAMNAINATLNSSEHKLAFSSKEPNYSENIGKISEKTSIQINNNKNNTDFTLSESENSEVYVKDNTKLNPMYSSLVSQVNIIGNVNLERFRPMFNVVTHLLKKQFINIQKTEHNRKTFIKRKKKITKFILISPLQLTRKLYLQQLKIQFISL</sequence>
<name>A0A6P4FDN0_DRORH</name>
<organism evidence="1">
    <name type="scientific">Drosophila rhopaloa</name>
    <name type="common">Fruit fly</name>
    <dbReference type="NCBI Taxonomy" id="1041015"/>
    <lineage>
        <taxon>Eukaryota</taxon>
        <taxon>Metazoa</taxon>
        <taxon>Ecdysozoa</taxon>
        <taxon>Arthropoda</taxon>
        <taxon>Hexapoda</taxon>
        <taxon>Insecta</taxon>
        <taxon>Pterygota</taxon>
        <taxon>Neoptera</taxon>
        <taxon>Endopterygota</taxon>
        <taxon>Diptera</taxon>
        <taxon>Brachycera</taxon>
        <taxon>Muscomorpha</taxon>
        <taxon>Ephydroidea</taxon>
        <taxon>Drosophilidae</taxon>
        <taxon>Drosophila</taxon>
        <taxon>Sophophora</taxon>
    </lineage>
</organism>
<protein>
    <submittedName>
        <fullName evidence="1">Uncharacterized protein LOC108047790 isoform X1</fullName>
    </submittedName>
</protein>
<accession>A0A6P4FDN0</accession>
<evidence type="ECO:0000313" key="1">
    <source>
        <dbReference type="RefSeq" id="XP_016983631.1"/>
    </source>
</evidence>
<gene>
    <name evidence="1" type="primary">LOC108047790</name>
</gene>
<proteinExistence type="predicted"/>
<reference evidence="1" key="1">
    <citation type="submission" date="2025-08" db="UniProtKB">
        <authorList>
            <consortium name="RefSeq"/>
        </authorList>
    </citation>
    <scope>IDENTIFICATION</scope>
</reference>
<dbReference type="AlphaFoldDB" id="A0A6P4FDN0"/>
<dbReference type="RefSeq" id="XP_016983631.1">
    <property type="nucleotide sequence ID" value="XM_017128142.1"/>
</dbReference>
<dbReference type="OrthoDB" id="10040649at2759"/>